<dbReference type="PROSITE" id="PS50994">
    <property type="entry name" value="INTEGRASE"/>
    <property type="match status" value="1"/>
</dbReference>
<dbReference type="InterPro" id="IPR036397">
    <property type="entry name" value="RNaseH_sf"/>
</dbReference>
<dbReference type="Proteomes" id="UP001303046">
    <property type="component" value="Unassembled WGS sequence"/>
</dbReference>
<proteinExistence type="predicted"/>
<keyword evidence="3" id="KW-1185">Reference proteome</keyword>
<gene>
    <name evidence="2" type="primary">Necator_chrIII.g12975</name>
    <name evidence="2" type="ORF">RB195_012208</name>
</gene>
<dbReference type="InterPro" id="IPR050951">
    <property type="entry name" value="Retrovirus_Pol_polyprotein"/>
</dbReference>
<dbReference type="PANTHER" id="PTHR37984">
    <property type="entry name" value="PROTEIN CBG26694"/>
    <property type="match status" value="1"/>
</dbReference>
<reference evidence="2 3" key="1">
    <citation type="submission" date="2023-08" db="EMBL/GenBank/DDBJ databases">
        <title>A Necator americanus chromosomal reference genome.</title>
        <authorList>
            <person name="Ilik V."/>
            <person name="Petrzelkova K.J."/>
            <person name="Pardy F."/>
            <person name="Fuh T."/>
            <person name="Niatou-Singa F.S."/>
            <person name="Gouil Q."/>
            <person name="Baker L."/>
            <person name="Ritchie M.E."/>
            <person name="Jex A.R."/>
            <person name="Gazzola D."/>
            <person name="Li H."/>
            <person name="Toshio Fujiwara R."/>
            <person name="Zhan B."/>
            <person name="Aroian R.V."/>
            <person name="Pafco B."/>
            <person name="Schwarz E.M."/>
        </authorList>
    </citation>
    <scope>NUCLEOTIDE SEQUENCE [LARGE SCALE GENOMIC DNA]</scope>
    <source>
        <strain evidence="2 3">Aroian</strain>
        <tissue evidence="2">Whole animal</tissue>
    </source>
</reference>
<evidence type="ECO:0000313" key="2">
    <source>
        <dbReference type="EMBL" id="KAK6745960.1"/>
    </source>
</evidence>
<dbReference type="InterPro" id="IPR012337">
    <property type="entry name" value="RNaseH-like_sf"/>
</dbReference>
<feature type="domain" description="Integrase catalytic" evidence="1">
    <location>
        <begin position="1"/>
        <end position="72"/>
    </location>
</feature>
<comment type="caution">
    <text evidence="2">The sequence shown here is derived from an EMBL/GenBank/DDBJ whole genome shotgun (WGS) entry which is preliminary data.</text>
</comment>
<evidence type="ECO:0000313" key="3">
    <source>
        <dbReference type="Proteomes" id="UP001303046"/>
    </source>
</evidence>
<dbReference type="SUPFAM" id="SSF53098">
    <property type="entry name" value="Ribonuclease H-like"/>
    <property type="match status" value="1"/>
</dbReference>
<dbReference type="EMBL" id="JAVFWL010000003">
    <property type="protein sequence ID" value="KAK6745960.1"/>
    <property type="molecule type" value="Genomic_DNA"/>
</dbReference>
<organism evidence="2 3">
    <name type="scientific">Necator americanus</name>
    <name type="common">Human hookworm</name>
    <dbReference type="NCBI Taxonomy" id="51031"/>
    <lineage>
        <taxon>Eukaryota</taxon>
        <taxon>Metazoa</taxon>
        <taxon>Ecdysozoa</taxon>
        <taxon>Nematoda</taxon>
        <taxon>Chromadorea</taxon>
        <taxon>Rhabditida</taxon>
        <taxon>Rhabditina</taxon>
        <taxon>Rhabditomorpha</taxon>
        <taxon>Strongyloidea</taxon>
        <taxon>Ancylostomatidae</taxon>
        <taxon>Bunostominae</taxon>
        <taxon>Necator</taxon>
    </lineage>
</organism>
<accession>A0ABR1D6Y3</accession>
<dbReference type="PANTHER" id="PTHR37984:SF5">
    <property type="entry name" value="PROTEIN NYNRIN-LIKE"/>
    <property type="match status" value="1"/>
</dbReference>
<evidence type="ECO:0000259" key="1">
    <source>
        <dbReference type="PROSITE" id="PS50994"/>
    </source>
</evidence>
<sequence length="214" mass="24894">MQGIEYVRSPPFHPQSNGQVERFVDTLKRTLQKIKEGRASEKHAEFLQCYRRTPCASTPGHLSPAEVFLGRQLRTSLTLLKEAAKEEGTMWKLKNSSIVIMEHRPLSRANRYGRALYDVLTEEDDLFKRHANQMRAEKHRRVSCERTEASKMSFNQKDRRYHGMARTIADVNDNVKDRAATIVLPTTTRPARQRRPPRRLQPDLKMKTYAMRSS</sequence>
<dbReference type="Gene3D" id="3.30.420.10">
    <property type="entry name" value="Ribonuclease H-like superfamily/Ribonuclease H"/>
    <property type="match status" value="1"/>
</dbReference>
<name>A0ABR1D6Y3_NECAM</name>
<dbReference type="InterPro" id="IPR001584">
    <property type="entry name" value="Integrase_cat-core"/>
</dbReference>
<protein>
    <recommendedName>
        <fullName evidence="1">Integrase catalytic domain-containing protein</fullName>
    </recommendedName>
</protein>